<organism evidence="10 11">
    <name type="scientific">Tropilaelaps mercedesae</name>
    <dbReference type="NCBI Taxonomy" id="418985"/>
    <lineage>
        <taxon>Eukaryota</taxon>
        <taxon>Metazoa</taxon>
        <taxon>Ecdysozoa</taxon>
        <taxon>Arthropoda</taxon>
        <taxon>Chelicerata</taxon>
        <taxon>Arachnida</taxon>
        <taxon>Acari</taxon>
        <taxon>Parasitiformes</taxon>
        <taxon>Mesostigmata</taxon>
        <taxon>Gamasina</taxon>
        <taxon>Dermanyssoidea</taxon>
        <taxon>Laelapidae</taxon>
        <taxon>Tropilaelaps</taxon>
    </lineage>
</organism>
<comment type="subcellular location">
    <subcellularLocation>
        <location evidence="1">Nucleus</location>
    </subcellularLocation>
</comment>
<keyword evidence="4" id="KW-0238">DNA-binding</keyword>
<feature type="compositionally biased region" description="Low complexity" evidence="8">
    <location>
        <begin position="191"/>
        <end position="211"/>
    </location>
</feature>
<keyword evidence="6" id="KW-0539">Nucleus</keyword>
<dbReference type="PANTHER" id="PTHR11988:SF27">
    <property type="entry name" value="GH27708P"/>
    <property type="match status" value="1"/>
</dbReference>
<comment type="caution">
    <text evidence="10">The sequence shown here is derived from an EMBL/GenBank/DDBJ whole genome shotgun (WGS) entry which is preliminary data.</text>
</comment>
<feature type="compositionally biased region" description="Basic and acidic residues" evidence="8">
    <location>
        <begin position="34"/>
        <end position="46"/>
    </location>
</feature>
<keyword evidence="5" id="KW-0804">Transcription</keyword>
<evidence type="ECO:0000313" key="11">
    <source>
        <dbReference type="Proteomes" id="UP000192247"/>
    </source>
</evidence>
<dbReference type="GO" id="GO:0000981">
    <property type="term" value="F:DNA-binding transcription factor activity, RNA polymerase II-specific"/>
    <property type="evidence" value="ECO:0007669"/>
    <property type="project" value="TreeGrafter"/>
</dbReference>
<dbReference type="STRING" id="418985.A0A1V9X8J8"/>
<dbReference type="GO" id="GO:0000978">
    <property type="term" value="F:RNA polymerase II cis-regulatory region sequence-specific DNA binding"/>
    <property type="evidence" value="ECO:0007669"/>
    <property type="project" value="TreeGrafter"/>
</dbReference>
<dbReference type="SMART" id="SM00338">
    <property type="entry name" value="BRLZ"/>
    <property type="match status" value="1"/>
</dbReference>
<keyword evidence="3" id="KW-0805">Transcription regulation</keyword>
<dbReference type="InterPro" id="IPR046347">
    <property type="entry name" value="bZIP_sf"/>
</dbReference>
<keyword evidence="7" id="KW-0175">Coiled coil</keyword>
<dbReference type="Pfam" id="PF07716">
    <property type="entry name" value="bZIP_2"/>
    <property type="match status" value="1"/>
</dbReference>
<feature type="region of interest" description="Disordered" evidence="8">
    <location>
        <begin position="135"/>
        <end position="227"/>
    </location>
</feature>
<feature type="coiled-coil region" evidence="7">
    <location>
        <begin position="231"/>
        <end position="277"/>
    </location>
</feature>
<dbReference type="EMBL" id="MNPL01020091">
    <property type="protein sequence ID" value="OQR69708.1"/>
    <property type="molecule type" value="Genomic_DNA"/>
</dbReference>
<feature type="region of interest" description="Disordered" evidence="8">
    <location>
        <begin position="1"/>
        <end position="71"/>
    </location>
</feature>
<dbReference type="SUPFAM" id="SSF57959">
    <property type="entry name" value="Leucine zipper domain"/>
    <property type="match status" value="1"/>
</dbReference>
<name>A0A1V9X8J8_9ACAR</name>
<reference evidence="10 11" key="1">
    <citation type="journal article" date="2017" name="Gigascience">
        <title>Draft genome of the honey bee ectoparasitic mite, Tropilaelaps mercedesae, is shaped by the parasitic life history.</title>
        <authorList>
            <person name="Dong X."/>
            <person name="Armstrong S.D."/>
            <person name="Xia D."/>
            <person name="Makepeace B.L."/>
            <person name="Darby A.C."/>
            <person name="Kadowaki T."/>
        </authorList>
    </citation>
    <scope>NUCLEOTIDE SEQUENCE [LARGE SCALE GENOMIC DNA]</scope>
    <source>
        <strain evidence="10">Wuxi-XJTLU</strain>
    </source>
</reference>
<feature type="compositionally biased region" description="Low complexity" evidence="8">
    <location>
        <begin position="139"/>
        <end position="162"/>
    </location>
</feature>
<dbReference type="InterPro" id="IPR004827">
    <property type="entry name" value="bZIP"/>
</dbReference>
<proteinExistence type="inferred from homology"/>
<dbReference type="Proteomes" id="UP000192247">
    <property type="component" value="Unassembled WGS sequence"/>
</dbReference>
<evidence type="ECO:0000256" key="8">
    <source>
        <dbReference type="SAM" id="MobiDB-lite"/>
    </source>
</evidence>
<dbReference type="AlphaFoldDB" id="A0A1V9X8J8"/>
<accession>A0A1V9X8J8</accession>
<dbReference type="InterPro" id="IPR040223">
    <property type="entry name" value="PAR_bZIP"/>
</dbReference>
<gene>
    <name evidence="10" type="ORF">BIW11_01802</name>
</gene>
<feature type="domain" description="BZIP" evidence="9">
    <location>
        <begin position="225"/>
        <end position="288"/>
    </location>
</feature>
<dbReference type="Gene3D" id="1.20.5.170">
    <property type="match status" value="1"/>
</dbReference>
<dbReference type="OrthoDB" id="6516748at2759"/>
<comment type="similarity">
    <text evidence="2">Belongs to the bZIP family. PAR subfamily.</text>
</comment>
<protein>
    <submittedName>
        <fullName evidence="10">Protein giant-like</fullName>
    </submittedName>
</protein>
<evidence type="ECO:0000256" key="4">
    <source>
        <dbReference type="ARBA" id="ARBA00023125"/>
    </source>
</evidence>
<evidence type="ECO:0000256" key="5">
    <source>
        <dbReference type="ARBA" id="ARBA00023163"/>
    </source>
</evidence>
<evidence type="ECO:0000256" key="6">
    <source>
        <dbReference type="ARBA" id="ARBA00023242"/>
    </source>
</evidence>
<dbReference type="FunFam" id="1.20.5.170:FF:000007">
    <property type="entry name" value="hepatic leukemia factor isoform X2"/>
    <property type="match status" value="1"/>
</dbReference>
<dbReference type="GO" id="GO:0005634">
    <property type="term" value="C:nucleus"/>
    <property type="evidence" value="ECO:0007669"/>
    <property type="project" value="UniProtKB-SubCell"/>
</dbReference>
<evidence type="ECO:0000256" key="7">
    <source>
        <dbReference type="SAM" id="Coils"/>
    </source>
</evidence>
<sequence length="463" mass="50299">MDFRSAVTIKRVSSVSPPGYGNSSEEEQPLDFSRTSREGKKSRTSEPETGSPRAKPNPKDLPPHLLSPAGPGGLLLPGFPATSTPFAGLALNVIQANPGHVGLYAPLAFQALQTGSNGQQPLSTDPNYLLFRQQRQRTAPPSASVPSAHSTPKSSESTGSSSDRSDHSSDSHGEQLVQATSTSGAPPPPLNTTSPTSPGSAPTYGPGSSSSSRRRGTAVPDEYKDAAYWERRRKNNEAAKKSRDARRAKEDEIAIRATFLEQENHQLRIEVTTLNKQLIHLRALMEGRPIATLYKTLHPIDHTDVASPFLMSSESNLGTSLRCIPDKATRTVIGQLRRLSLVRRLDKLKKIPRQCLSTAVLLDDLDVIDMTVNPSRDLDEVQSLTILLLDVLVLDRKLARVSKTDASYPYKYVESNSENPVVIDHLSGYHHQIYGGSFLAAPAVLLASGHLDALHCDMMELAL</sequence>
<evidence type="ECO:0000313" key="10">
    <source>
        <dbReference type="EMBL" id="OQR69708.1"/>
    </source>
</evidence>
<dbReference type="PANTHER" id="PTHR11988">
    <property type="entry name" value="THYROTROPH EMBRYONIC FACTOR RELATED"/>
    <property type="match status" value="1"/>
</dbReference>
<dbReference type="PROSITE" id="PS50217">
    <property type="entry name" value="BZIP"/>
    <property type="match status" value="1"/>
</dbReference>
<dbReference type="CDD" id="cd14695">
    <property type="entry name" value="bZIP_HLF"/>
    <property type="match status" value="1"/>
</dbReference>
<feature type="compositionally biased region" description="Basic and acidic residues" evidence="8">
    <location>
        <begin position="163"/>
        <end position="173"/>
    </location>
</feature>
<evidence type="ECO:0000256" key="1">
    <source>
        <dbReference type="ARBA" id="ARBA00004123"/>
    </source>
</evidence>
<dbReference type="InParanoid" id="A0A1V9X8J8"/>
<evidence type="ECO:0000256" key="2">
    <source>
        <dbReference type="ARBA" id="ARBA00009208"/>
    </source>
</evidence>
<keyword evidence="11" id="KW-1185">Reference proteome</keyword>
<evidence type="ECO:0000259" key="9">
    <source>
        <dbReference type="PROSITE" id="PS50217"/>
    </source>
</evidence>
<evidence type="ECO:0000256" key="3">
    <source>
        <dbReference type="ARBA" id="ARBA00023015"/>
    </source>
</evidence>